<reference evidence="1 2" key="1">
    <citation type="submission" date="2019-05" db="EMBL/GenBank/DDBJ databases">
        <title>Another draft genome of Portunus trituberculatus and its Hox gene families provides insights of decapod evolution.</title>
        <authorList>
            <person name="Jeong J.-H."/>
            <person name="Song I."/>
            <person name="Kim S."/>
            <person name="Choi T."/>
            <person name="Kim D."/>
            <person name="Ryu S."/>
            <person name="Kim W."/>
        </authorList>
    </citation>
    <scope>NUCLEOTIDE SEQUENCE [LARGE SCALE GENOMIC DNA]</scope>
    <source>
        <tissue evidence="1">Muscle</tissue>
    </source>
</reference>
<name>A0A5B7JIA8_PORTR</name>
<keyword evidence="2" id="KW-1185">Reference proteome</keyword>
<dbReference type="EMBL" id="VSRR010092250">
    <property type="protein sequence ID" value="MPC92718.1"/>
    <property type="molecule type" value="Genomic_DNA"/>
</dbReference>
<protein>
    <submittedName>
        <fullName evidence="1">Uncharacterized protein</fullName>
    </submittedName>
</protein>
<evidence type="ECO:0000313" key="2">
    <source>
        <dbReference type="Proteomes" id="UP000324222"/>
    </source>
</evidence>
<sequence>METREGLISWERLKDAACRAAGHLKNMGHALRDANPVTDSEDGKEMMKFAPSHLNYILRRLYRQDINVCVCVCVCVCPGMREDSEEKRKEGKEEDIWES</sequence>
<accession>A0A5B7JIA8</accession>
<gene>
    <name evidence="1" type="ORF">E2C01_087824</name>
</gene>
<dbReference type="Proteomes" id="UP000324222">
    <property type="component" value="Unassembled WGS sequence"/>
</dbReference>
<evidence type="ECO:0000313" key="1">
    <source>
        <dbReference type="EMBL" id="MPC92718.1"/>
    </source>
</evidence>
<comment type="caution">
    <text evidence="1">The sequence shown here is derived from an EMBL/GenBank/DDBJ whole genome shotgun (WGS) entry which is preliminary data.</text>
</comment>
<proteinExistence type="predicted"/>
<dbReference type="AlphaFoldDB" id="A0A5B7JIA8"/>
<organism evidence="1 2">
    <name type="scientific">Portunus trituberculatus</name>
    <name type="common">Swimming crab</name>
    <name type="synonym">Neptunus trituberculatus</name>
    <dbReference type="NCBI Taxonomy" id="210409"/>
    <lineage>
        <taxon>Eukaryota</taxon>
        <taxon>Metazoa</taxon>
        <taxon>Ecdysozoa</taxon>
        <taxon>Arthropoda</taxon>
        <taxon>Crustacea</taxon>
        <taxon>Multicrustacea</taxon>
        <taxon>Malacostraca</taxon>
        <taxon>Eumalacostraca</taxon>
        <taxon>Eucarida</taxon>
        <taxon>Decapoda</taxon>
        <taxon>Pleocyemata</taxon>
        <taxon>Brachyura</taxon>
        <taxon>Eubrachyura</taxon>
        <taxon>Portunoidea</taxon>
        <taxon>Portunidae</taxon>
        <taxon>Portuninae</taxon>
        <taxon>Portunus</taxon>
    </lineage>
</organism>